<feature type="active site" description="O-(5'-phospho-DNA)-serine intermediate" evidence="6 7">
    <location>
        <position position="9"/>
    </location>
</feature>
<dbReference type="GO" id="GO:0015074">
    <property type="term" value="P:DNA integration"/>
    <property type="evidence" value="ECO:0007669"/>
    <property type="project" value="UniProtKB-KW"/>
</dbReference>
<dbReference type="AlphaFoldDB" id="A0A4Y5W5P6"/>
<dbReference type="Gene3D" id="3.40.50.1390">
    <property type="entry name" value="Resolvase, N-terminal catalytic domain"/>
    <property type="match status" value="1"/>
</dbReference>
<dbReference type="PROSITE" id="PS00398">
    <property type="entry name" value="RECOMBINASES_2"/>
    <property type="match status" value="1"/>
</dbReference>
<name>A0A4Y5W5P6_9PSED</name>
<keyword evidence="5" id="KW-0233">DNA recombination</keyword>
<dbReference type="Gene3D" id="1.10.10.60">
    <property type="entry name" value="Homeodomain-like"/>
    <property type="match status" value="1"/>
</dbReference>
<sequence length="196" mass="21669">MLIGYARVSTDDQSLALQIQALERVGCDRIYTDQGVSGGITSRPGLDRALGRLRAGDKLVVWRLDRLGRSLPHLIQVLDRLGRRKVLFHSLSEGIDTNSSGGRLVFHIMAALAEFERALISERTRAGLAAARMEGKVLGRRPALSSDQCRQAHQLLKQERWSLLAVASHFGVHPRTVKRRLANYAKLCEEEGAGHG</sequence>
<dbReference type="Proteomes" id="UP001268036">
    <property type="component" value="Unassembled WGS sequence"/>
</dbReference>
<dbReference type="PROSITE" id="PS00397">
    <property type="entry name" value="RECOMBINASES_1"/>
    <property type="match status" value="1"/>
</dbReference>
<evidence type="ECO:0000256" key="4">
    <source>
        <dbReference type="ARBA" id="ARBA00023125"/>
    </source>
</evidence>
<dbReference type="InterPro" id="IPR006118">
    <property type="entry name" value="Recombinase_CS"/>
</dbReference>
<evidence type="ECO:0000313" key="9">
    <source>
        <dbReference type="EMBL" id="MDR6235149.1"/>
    </source>
</evidence>
<feature type="domain" description="Resolvase/invertase-type recombinase catalytic" evidence="8">
    <location>
        <begin position="1"/>
        <end position="135"/>
    </location>
</feature>
<dbReference type="GO" id="GO:0000150">
    <property type="term" value="F:DNA strand exchange activity"/>
    <property type="evidence" value="ECO:0007669"/>
    <property type="project" value="UniProtKB-KW"/>
</dbReference>
<protein>
    <submittedName>
        <fullName evidence="9">DNA invertase Pin-like site-specific DNA recombinase</fullName>
    </submittedName>
    <submittedName>
        <fullName evidence="10">DNA resolvase</fullName>
    </submittedName>
</protein>
<dbReference type="CDD" id="cd03768">
    <property type="entry name" value="SR_ResInv"/>
    <property type="match status" value="1"/>
</dbReference>
<evidence type="ECO:0000256" key="3">
    <source>
        <dbReference type="ARBA" id="ARBA00023100"/>
    </source>
</evidence>
<dbReference type="GO" id="GO:0003677">
    <property type="term" value="F:DNA binding"/>
    <property type="evidence" value="ECO:0007669"/>
    <property type="project" value="UniProtKB-KW"/>
</dbReference>
<keyword evidence="2" id="KW-0229">DNA integration</keyword>
<keyword evidence="3" id="KW-0230">DNA invertase</keyword>
<evidence type="ECO:0000256" key="7">
    <source>
        <dbReference type="PROSITE-ProRule" id="PRU10137"/>
    </source>
</evidence>
<accession>A0A4Y5W5P6</accession>
<gene>
    <name evidence="10" type="ORF">CCZ28_12665</name>
    <name evidence="9" type="ORF">QE440_002890</name>
</gene>
<dbReference type="InterPro" id="IPR006119">
    <property type="entry name" value="Resolv_N"/>
</dbReference>
<proteinExistence type="inferred from homology"/>
<dbReference type="FunFam" id="3.40.50.1390:FF:000001">
    <property type="entry name" value="DNA recombinase"/>
    <property type="match status" value="1"/>
</dbReference>
<dbReference type="PANTHER" id="PTHR30461">
    <property type="entry name" value="DNA-INVERTASE FROM LAMBDOID PROPHAGE"/>
    <property type="match status" value="1"/>
</dbReference>
<evidence type="ECO:0000256" key="2">
    <source>
        <dbReference type="ARBA" id="ARBA00022908"/>
    </source>
</evidence>
<dbReference type="InterPro" id="IPR050639">
    <property type="entry name" value="SSR_resolvase"/>
</dbReference>
<reference evidence="10" key="1">
    <citation type="submission" date="2017-05" db="EMBL/GenBank/DDBJ databases">
        <title>Complete genome sequence of Pseudomonas psychrotolerans CS51.</title>
        <authorList>
            <person name="Asaf S."/>
            <person name="Kang S.M."/>
            <person name="Lee I.J."/>
        </authorList>
    </citation>
    <scope>NUCLEOTIDE SEQUENCE [LARGE SCALE GENOMIC DNA]</scope>
    <source>
        <strain evidence="10">CS51</strain>
    </source>
</reference>
<evidence type="ECO:0000256" key="6">
    <source>
        <dbReference type="PIRSR" id="PIRSR606118-50"/>
    </source>
</evidence>
<dbReference type="PANTHER" id="PTHR30461:SF2">
    <property type="entry name" value="SERINE RECOMBINASE PINE-RELATED"/>
    <property type="match status" value="1"/>
</dbReference>
<evidence type="ECO:0000313" key="10">
    <source>
        <dbReference type="EMBL" id="QDD89824.1"/>
    </source>
</evidence>
<dbReference type="PROSITE" id="PS51736">
    <property type="entry name" value="RECOMBINASES_3"/>
    <property type="match status" value="1"/>
</dbReference>
<dbReference type="EMBL" id="JAVJAF010000001">
    <property type="protein sequence ID" value="MDR6235149.1"/>
    <property type="molecule type" value="Genomic_DNA"/>
</dbReference>
<dbReference type="Pfam" id="PF00239">
    <property type="entry name" value="Resolvase"/>
    <property type="match status" value="1"/>
</dbReference>
<comment type="similarity">
    <text evidence="1">Belongs to the site-specific recombinase resolvase family.</text>
</comment>
<evidence type="ECO:0000256" key="1">
    <source>
        <dbReference type="ARBA" id="ARBA00009913"/>
    </source>
</evidence>
<reference evidence="9" key="2">
    <citation type="submission" date="2023-08" db="EMBL/GenBank/DDBJ databases">
        <title>Functional and genomic diversity of the sorghum phyllosphere microbiome.</title>
        <authorList>
            <person name="Shade A."/>
        </authorList>
    </citation>
    <scope>NUCLEOTIDE SEQUENCE</scope>
    <source>
        <strain evidence="9">SORGH_AS_0201</strain>
    </source>
</reference>
<evidence type="ECO:0000259" key="8">
    <source>
        <dbReference type="PROSITE" id="PS51736"/>
    </source>
</evidence>
<dbReference type="EMBL" id="CP021645">
    <property type="protein sequence ID" value="QDD89824.1"/>
    <property type="molecule type" value="Genomic_DNA"/>
</dbReference>
<dbReference type="InterPro" id="IPR036162">
    <property type="entry name" value="Resolvase-like_N_sf"/>
</dbReference>
<dbReference type="SMART" id="SM00857">
    <property type="entry name" value="Resolvase"/>
    <property type="match status" value="1"/>
</dbReference>
<organism evidence="10">
    <name type="scientific">Pseudomonas oryzihabitans</name>
    <dbReference type="NCBI Taxonomy" id="47885"/>
    <lineage>
        <taxon>Bacteria</taxon>
        <taxon>Pseudomonadati</taxon>
        <taxon>Pseudomonadota</taxon>
        <taxon>Gammaproteobacteria</taxon>
        <taxon>Pseudomonadales</taxon>
        <taxon>Pseudomonadaceae</taxon>
        <taxon>Pseudomonas</taxon>
    </lineage>
</organism>
<evidence type="ECO:0000256" key="5">
    <source>
        <dbReference type="ARBA" id="ARBA00023172"/>
    </source>
</evidence>
<dbReference type="SUPFAM" id="SSF53041">
    <property type="entry name" value="Resolvase-like"/>
    <property type="match status" value="1"/>
</dbReference>
<dbReference type="RefSeq" id="WP_058787109.1">
    <property type="nucleotide sequence ID" value="NZ_CP021645.1"/>
</dbReference>
<keyword evidence="4" id="KW-0238">DNA-binding</keyword>